<proteinExistence type="predicted"/>
<dbReference type="InterPro" id="IPR050505">
    <property type="entry name" value="WDR55/POC1"/>
</dbReference>
<dbReference type="InterPro" id="IPR001680">
    <property type="entry name" value="WD40_rpt"/>
</dbReference>
<keyword evidence="1 3" id="KW-0853">WD repeat</keyword>
<evidence type="ECO:0000256" key="2">
    <source>
        <dbReference type="ARBA" id="ARBA00022737"/>
    </source>
</evidence>
<dbReference type="EMBL" id="PPSX01000056">
    <property type="protein sequence ID" value="RZQ52467.1"/>
    <property type="molecule type" value="Genomic_DNA"/>
</dbReference>
<dbReference type="PANTHER" id="PTHR44019:SF8">
    <property type="entry name" value="POC1 CENTRIOLAR PROTEIN HOMOLOG"/>
    <property type="match status" value="1"/>
</dbReference>
<sequence length="352" mass="39027">MTQIFALNLLVVFGRDLISLRCAVSNLKLIPFLFGIFMLGCSGELTLSKGKVIDLSNEPLLAAQFSKQGSLVLVMDFKGQAAVYKANNFEKIFEVSVQEKLVDPKLAILSDDGTKLILANDRDVAIWSVSGKVLIGQTQFFGVQSFATISAVSISPDNDKLLVGMSDGTVNMATISTRLNNRFKPHTRPVTHLKFITNENYLSASQDGKFAKRIFASPEPILEEEFPHRITSLVVDVESQRLFVSDALKSQLVKSLSGQPGKSIQLQYMARFMVFRQGHFVEHSNLLVTSSSKNHVSIWDTTTGEELGTWQSQIDTSTATVLSMYSNDRGELFTINSDAMIEKWDLTQLNTL</sequence>
<keyword evidence="2" id="KW-0677">Repeat</keyword>
<protein>
    <submittedName>
        <fullName evidence="4">Uncharacterized protein</fullName>
    </submittedName>
</protein>
<evidence type="ECO:0000256" key="3">
    <source>
        <dbReference type="PROSITE-ProRule" id="PRU00221"/>
    </source>
</evidence>
<organism evidence="4 5">
    <name type="scientific">Pseudoalteromonas phenolica</name>
    <dbReference type="NCBI Taxonomy" id="161398"/>
    <lineage>
        <taxon>Bacteria</taxon>
        <taxon>Pseudomonadati</taxon>
        <taxon>Pseudomonadota</taxon>
        <taxon>Gammaproteobacteria</taxon>
        <taxon>Alteromonadales</taxon>
        <taxon>Pseudoalteromonadaceae</taxon>
        <taxon>Pseudoalteromonas</taxon>
    </lineage>
</organism>
<dbReference type="Gene3D" id="2.130.10.10">
    <property type="entry name" value="YVTN repeat-like/Quinoprotein amine dehydrogenase"/>
    <property type="match status" value="2"/>
</dbReference>
<dbReference type="Pfam" id="PF00400">
    <property type="entry name" value="WD40"/>
    <property type="match status" value="2"/>
</dbReference>
<dbReference type="SMART" id="SM00320">
    <property type="entry name" value="WD40"/>
    <property type="match status" value="5"/>
</dbReference>
<dbReference type="SUPFAM" id="SSF50978">
    <property type="entry name" value="WD40 repeat-like"/>
    <property type="match status" value="1"/>
</dbReference>
<name>A0A4Q7IN49_9GAMM</name>
<gene>
    <name evidence="4" type="ORF">C1E23_14520</name>
</gene>
<evidence type="ECO:0000313" key="4">
    <source>
        <dbReference type="EMBL" id="RZQ52467.1"/>
    </source>
</evidence>
<dbReference type="InterPro" id="IPR036322">
    <property type="entry name" value="WD40_repeat_dom_sf"/>
</dbReference>
<evidence type="ECO:0000256" key="1">
    <source>
        <dbReference type="ARBA" id="ARBA00022574"/>
    </source>
</evidence>
<dbReference type="AlphaFoldDB" id="A0A4Q7IN49"/>
<accession>A0A4Q7IN49</accession>
<dbReference type="Proteomes" id="UP000291338">
    <property type="component" value="Unassembled WGS sequence"/>
</dbReference>
<feature type="repeat" description="WD" evidence="3">
    <location>
        <begin position="280"/>
        <end position="309"/>
    </location>
</feature>
<dbReference type="InterPro" id="IPR015943">
    <property type="entry name" value="WD40/YVTN_repeat-like_dom_sf"/>
</dbReference>
<reference evidence="4 5" key="1">
    <citation type="submission" date="2018-01" db="EMBL/GenBank/DDBJ databases">
        <title>Co-occurrence of chitin degradation, pigmentation and bioactivity in marine Pseudoalteromonas.</title>
        <authorList>
            <person name="Paulsen S."/>
            <person name="Gram L."/>
            <person name="Machado H."/>
        </authorList>
    </citation>
    <scope>NUCLEOTIDE SEQUENCE [LARGE SCALE GENOMIC DNA]</scope>
    <source>
        <strain evidence="4 5">S3898</strain>
    </source>
</reference>
<evidence type="ECO:0000313" key="5">
    <source>
        <dbReference type="Proteomes" id="UP000291338"/>
    </source>
</evidence>
<dbReference type="PANTHER" id="PTHR44019">
    <property type="entry name" value="WD REPEAT-CONTAINING PROTEIN 55"/>
    <property type="match status" value="1"/>
</dbReference>
<dbReference type="PROSITE" id="PS50082">
    <property type="entry name" value="WD_REPEATS_2"/>
    <property type="match status" value="1"/>
</dbReference>
<comment type="caution">
    <text evidence="4">The sequence shown here is derived from an EMBL/GenBank/DDBJ whole genome shotgun (WGS) entry which is preliminary data.</text>
</comment>